<dbReference type="EMBL" id="CP044620">
    <property type="protein sequence ID" value="QRD86982.1"/>
    <property type="molecule type" value="Genomic_DNA"/>
</dbReference>
<dbReference type="VEuPathDB" id="FungiDB:F9C07_1484746"/>
<dbReference type="PANTHER" id="PTHR38115">
    <property type="entry name" value="LIPOCALIN-LIKE DOMAIN-CONTAINING PROTEIN"/>
    <property type="match status" value="1"/>
</dbReference>
<dbReference type="InterPro" id="IPR012674">
    <property type="entry name" value="Calycin"/>
</dbReference>
<evidence type="ECO:0000313" key="2">
    <source>
        <dbReference type="Proteomes" id="UP000596276"/>
    </source>
</evidence>
<gene>
    <name evidence="1" type="ORF">F9C07_1484746</name>
</gene>
<dbReference type="Proteomes" id="UP000596276">
    <property type="component" value="Chromosome 3"/>
</dbReference>
<protein>
    <submittedName>
        <fullName evidence="1">Uncharacterized protein</fullName>
    </submittedName>
</protein>
<dbReference type="VEuPathDB" id="FungiDB:AFLA_006321"/>
<sequence length="212" mass="23433">MPPQNGQNITNLSGTWVMDNGLSNNLDAVFKLQGISWIIRKVISASTATLKITQGSDEDDDSPSCAPTEWMKLEPALAGGLEGTPEKRLLTWAKFEHNDNLFGRVIIRSHYVSGQRTEDGRVRPLIEPFTKVVSKPDSESILTEAVVLAPEATGTEVKMDKAFIHDFIRSVYHGWTAEQVRISKPFLAIGHLLTERLDLDGGNSRRGTAFDT</sequence>
<dbReference type="InterPro" id="IPR053037">
    <property type="entry name" value="Pericyclase_pydY-like"/>
</dbReference>
<keyword evidence="2" id="KW-1185">Reference proteome</keyword>
<name>A0A7U2QWL7_ASPFN</name>
<dbReference type="PANTHER" id="PTHR38115:SF1">
    <property type="entry name" value="LIPOCALIN-LIKE DOMAIN-CONTAINING PROTEIN"/>
    <property type="match status" value="1"/>
</dbReference>
<reference evidence="2" key="1">
    <citation type="journal article" date="2021" name="G3 (Bethesda)">
        <title>Chromosome assembled and annotated genome sequence of Aspergillus flavus NRRL 3357.</title>
        <authorList>
            <person name="Skerker J.M."/>
            <person name="Pianalto K.M."/>
            <person name="Mondo S.J."/>
            <person name="Yang K."/>
            <person name="Arkin A.P."/>
            <person name="Keller N.P."/>
            <person name="Grigoriev I.V."/>
            <person name="Louise Glass N.L."/>
        </authorList>
    </citation>
    <scope>NUCLEOTIDE SEQUENCE [LARGE SCALE GENOMIC DNA]</scope>
    <source>
        <strain evidence="2">ATCC 200026 / FGSC A1120 / IAM 13836 / NRRL 3357 / JCM 12722 / SRRC 167</strain>
    </source>
</reference>
<dbReference type="AlphaFoldDB" id="A0A7U2QWL7"/>
<organism evidence="1 2">
    <name type="scientific">Aspergillus flavus (strain ATCC 200026 / FGSC A1120 / IAM 13836 / NRRL 3357 / JCM 12722 / SRRC 167)</name>
    <dbReference type="NCBI Taxonomy" id="332952"/>
    <lineage>
        <taxon>Eukaryota</taxon>
        <taxon>Fungi</taxon>
        <taxon>Dikarya</taxon>
        <taxon>Ascomycota</taxon>
        <taxon>Pezizomycotina</taxon>
        <taxon>Eurotiomycetes</taxon>
        <taxon>Eurotiomycetidae</taxon>
        <taxon>Eurotiales</taxon>
        <taxon>Aspergillaceae</taxon>
        <taxon>Aspergillus</taxon>
        <taxon>Aspergillus subgen. Circumdati</taxon>
    </lineage>
</organism>
<dbReference type="SUPFAM" id="SSF50814">
    <property type="entry name" value="Lipocalins"/>
    <property type="match status" value="1"/>
</dbReference>
<evidence type="ECO:0000313" key="1">
    <source>
        <dbReference type="EMBL" id="QRD86982.1"/>
    </source>
</evidence>
<proteinExistence type="predicted"/>
<dbReference type="Gene3D" id="2.40.128.20">
    <property type="match status" value="1"/>
</dbReference>
<accession>A0A7U2QWL7</accession>